<reference evidence="3 4" key="1">
    <citation type="submission" date="2018-09" db="EMBL/GenBank/DDBJ databases">
        <title>Profundibacter amoris BAR1 gen. nov., sp. nov., a new member of the Roseobacter clade isolated at Lokis Castle Vent Field on the Arctic Mid-Oceanic Ridge.</title>
        <authorList>
            <person name="Le Moine Bauer S."/>
            <person name="Sjoeberg A.G."/>
            <person name="L'Haridon S."/>
            <person name="Stokke R."/>
            <person name="Roalkvam I."/>
            <person name="Steen I.H."/>
            <person name="Dahle H."/>
        </authorList>
    </citation>
    <scope>NUCLEOTIDE SEQUENCE [LARGE SCALE GENOMIC DNA]</scope>
    <source>
        <strain evidence="3 4">BAR1</strain>
    </source>
</reference>
<dbReference type="RefSeq" id="WP_118944159.1">
    <property type="nucleotide sequence ID" value="NZ_CP032125.1"/>
</dbReference>
<keyword evidence="4" id="KW-1185">Reference proteome</keyword>
<dbReference type="KEGG" id="pamo:BAR1_17155"/>
<protein>
    <submittedName>
        <fullName evidence="3">FkbM family methyltransferase</fullName>
    </submittedName>
</protein>
<dbReference type="AlphaFoldDB" id="A0A347UKY0"/>
<dbReference type="NCBIfam" id="TIGR01444">
    <property type="entry name" value="fkbM_fam"/>
    <property type="match status" value="1"/>
</dbReference>
<dbReference type="Pfam" id="PF05050">
    <property type="entry name" value="Methyltransf_21"/>
    <property type="match status" value="1"/>
</dbReference>
<proteinExistence type="predicted"/>
<dbReference type="GO" id="GO:0000179">
    <property type="term" value="F:rRNA (adenine-N6,N6-)-dimethyltransferase activity"/>
    <property type="evidence" value="ECO:0007669"/>
    <property type="project" value="InterPro"/>
</dbReference>
<accession>A0A347UKY0</accession>
<dbReference type="EMBL" id="CP032125">
    <property type="protein sequence ID" value="AXX99508.1"/>
    <property type="molecule type" value="Genomic_DNA"/>
</dbReference>
<sequence length="236" mass="26357">MTEILEIEGVRIPYDPLIITPKIARSIKKGRYENDEVTGTPKFIKPDDRVIELGAGIGFISSFISTALGMKNVMCIEADPNLCNFIKKVHEENGITTAEVRNVVALNDAGTPGVADFFVREPFWSSSLDSEDEYVKSVEVPTVHLSSLIKEFNANTLIVDIEGGEKDLFSPLDLSGIDKVFLEIHTRKIKRIGIKMCFDALSECGFAYDQQVSRGGSVLFRRIPKWQLKAYDRDHG</sequence>
<dbReference type="SUPFAM" id="SSF53335">
    <property type="entry name" value="S-adenosyl-L-methionine-dependent methyltransferases"/>
    <property type="match status" value="1"/>
</dbReference>
<name>A0A347UKY0_9RHOB</name>
<dbReference type="InterPro" id="IPR006342">
    <property type="entry name" value="FkbM_mtfrase"/>
</dbReference>
<keyword evidence="3" id="KW-0489">Methyltransferase</keyword>
<evidence type="ECO:0000313" key="4">
    <source>
        <dbReference type="Proteomes" id="UP000261704"/>
    </source>
</evidence>
<feature type="domain" description="Methyltransferase FkbM" evidence="2">
    <location>
        <begin position="54"/>
        <end position="205"/>
    </location>
</feature>
<dbReference type="PROSITE" id="PS01131">
    <property type="entry name" value="RRNA_A_DIMETH"/>
    <property type="match status" value="1"/>
</dbReference>
<gene>
    <name evidence="3" type="ORF">BAR1_17155</name>
</gene>
<dbReference type="InterPro" id="IPR020596">
    <property type="entry name" value="rRNA_Ade_Mease_Trfase_CS"/>
</dbReference>
<dbReference type="Proteomes" id="UP000261704">
    <property type="component" value="Chromosome"/>
</dbReference>
<evidence type="ECO:0000259" key="2">
    <source>
        <dbReference type="Pfam" id="PF05050"/>
    </source>
</evidence>
<evidence type="ECO:0000256" key="1">
    <source>
        <dbReference type="ARBA" id="ARBA00022691"/>
    </source>
</evidence>
<dbReference type="OrthoDB" id="456767at2"/>
<dbReference type="Gene3D" id="3.40.50.150">
    <property type="entry name" value="Vaccinia Virus protein VP39"/>
    <property type="match status" value="1"/>
</dbReference>
<keyword evidence="1" id="KW-0949">S-adenosyl-L-methionine</keyword>
<keyword evidence="3" id="KW-0808">Transferase</keyword>
<evidence type="ECO:0000313" key="3">
    <source>
        <dbReference type="EMBL" id="AXX99508.1"/>
    </source>
</evidence>
<dbReference type="InterPro" id="IPR029063">
    <property type="entry name" value="SAM-dependent_MTases_sf"/>
</dbReference>
<organism evidence="3 4">
    <name type="scientific">Profundibacter amoris</name>
    <dbReference type="NCBI Taxonomy" id="2171755"/>
    <lineage>
        <taxon>Bacteria</taxon>
        <taxon>Pseudomonadati</taxon>
        <taxon>Pseudomonadota</taxon>
        <taxon>Alphaproteobacteria</taxon>
        <taxon>Rhodobacterales</taxon>
        <taxon>Paracoccaceae</taxon>
        <taxon>Profundibacter</taxon>
    </lineage>
</organism>